<reference evidence="1" key="2">
    <citation type="journal article" date="2015" name="Fish Shellfish Immunol.">
        <title>Early steps in the European eel (Anguilla anguilla)-Vibrio vulnificus interaction in the gills: Role of the RtxA13 toxin.</title>
        <authorList>
            <person name="Callol A."/>
            <person name="Pajuelo D."/>
            <person name="Ebbesson L."/>
            <person name="Teles M."/>
            <person name="MacKenzie S."/>
            <person name="Amaro C."/>
        </authorList>
    </citation>
    <scope>NUCLEOTIDE SEQUENCE</scope>
</reference>
<evidence type="ECO:0000313" key="1">
    <source>
        <dbReference type="EMBL" id="JAH14166.1"/>
    </source>
</evidence>
<protein>
    <submittedName>
        <fullName evidence="1">Uncharacterized protein</fullName>
    </submittedName>
</protein>
<name>A0A0E9QBA6_ANGAN</name>
<dbReference type="AlphaFoldDB" id="A0A0E9QBA6"/>
<organism evidence="1">
    <name type="scientific">Anguilla anguilla</name>
    <name type="common">European freshwater eel</name>
    <name type="synonym">Muraena anguilla</name>
    <dbReference type="NCBI Taxonomy" id="7936"/>
    <lineage>
        <taxon>Eukaryota</taxon>
        <taxon>Metazoa</taxon>
        <taxon>Chordata</taxon>
        <taxon>Craniata</taxon>
        <taxon>Vertebrata</taxon>
        <taxon>Euteleostomi</taxon>
        <taxon>Actinopterygii</taxon>
        <taxon>Neopterygii</taxon>
        <taxon>Teleostei</taxon>
        <taxon>Anguilliformes</taxon>
        <taxon>Anguillidae</taxon>
        <taxon>Anguilla</taxon>
    </lineage>
</organism>
<sequence>MQSANSPLVNLIACLIVQSSPTCTAAHLQLSVRCCQFQSSL</sequence>
<proteinExistence type="predicted"/>
<reference evidence="1" key="1">
    <citation type="submission" date="2014-11" db="EMBL/GenBank/DDBJ databases">
        <authorList>
            <person name="Amaro Gonzalez C."/>
        </authorList>
    </citation>
    <scope>NUCLEOTIDE SEQUENCE</scope>
</reference>
<accession>A0A0E9QBA6</accession>
<dbReference type="EMBL" id="GBXM01094411">
    <property type="protein sequence ID" value="JAH14166.1"/>
    <property type="molecule type" value="Transcribed_RNA"/>
</dbReference>